<proteinExistence type="predicted"/>
<organism evidence="1 2">
    <name type="scientific">Catenaria anguillulae PL171</name>
    <dbReference type="NCBI Taxonomy" id="765915"/>
    <lineage>
        <taxon>Eukaryota</taxon>
        <taxon>Fungi</taxon>
        <taxon>Fungi incertae sedis</taxon>
        <taxon>Blastocladiomycota</taxon>
        <taxon>Blastocladiomycetes</taxon>
        <taxon>Blastocladiales</taxon>
        <taxon>Catenariaceae</taxon>
        <taxon>Catenaria</taxon>
    </lineage>
</organism>
<evidence type="ECO:0000313" key="1">
    <source>
        <dbReference type="EMBL" id="ORZ29682.1"/>
    </source>
</evidence>
<gene>
    <name evidence="1" type="ORF">BCR44DRAFT_60263</name>
</gene>
<name>A0A1Y2H9F7_9FUNG</name>
<accession>A0A1Y2H9F7</accession>
<dbReference type="AlphaFoldDB" id="A0A1Y2H9F7"/>
<comment type="caution">
    <text evidence="1">The sequence shown here is derived from an EMBL/GenBank/DDBJ whole genome shotgun (WGS) entry which is preliminary data.</text>
</comment>
<sequence length="485" mass="53996">MDSGKKARYRHAGVFLEQAHRLAVNATIPTAPTVLEVSLQHVFPSPLELALSTIVDALTDRAYPWVLWQLVEVVNIINKWTRQFQQELQAALPLALSAIQRLFSVAKGHKAIEIALLVLDRDLRRQSVDNQSWIKEALEYMSSHAPKVIRNRHIDLEYYKLVVSKDEHHMYRPKTYNDDGEGLHLDERRDLDGAIRAVCQAVELVAKARTNWDVCLSTLQLARNTAVAEGWLAACVHDGNKGVRCPGCGIRLVDGDKLFVSSAADGVSCKGCLPDLPENGRLDLRFEFNPANNIKRSRDWCKKLVTIATAGSDKRIWPNAFIQTLVLQAVQVSSASDDQSEEPDSAALQLKRIAIFLTADHIKTVSSWLKLLNVPYVIVDNKSMYAPLKALYNARSSAPANHVPIVLVDSALPRRARLRIPAVSHVFLASGWRRSNDPSSFIATALRPPNEEQSAIHVTSFTVDSCCESVPLVADEIKLTSRTQE</sequence>
<dbReference type="Proteomes" id="UP000193411">
    <property type="component" value="Unassembled WGS sequence"/>
</dbReference>
<evidence type="ECO:0000313" key="2">
    <source>
        <dbReference type="Proteomes" id="UP000193411"/>
    </source>
</evidence>
<reference evidence="1 2" key="1">
    <citation type="submission" date="2016-07" db="EMBL/GenBank/DDBJ databases">
        <title>Pervasive Adenine N6-methylation of Active Genes in Fungi.</title>
        <authorList>
            <consortium name="DOE Joint Genome Institute"/>
            <person name="Mondo S.J."/>
            <person name="Dannebaum R.O."/>
            <person name="Kuo R.C."/>
            <person name="Labutti K."/>
            <person name="Haridas S."/>
            <person name="Kuo A."/>
            <person name="Salamov A."/>
            <person name="Ahrendt S.R."/>
            <person name="Lipzen A."/>
            <person name="Sullivan W."/>
            <person name="Andreopoulos W.B."/>
            <person name="Clum A."/>
            <person name="Lindquist E."/>
            <person name="Daum C."/>
            <person name="Ramamoorthy G.K."/>
            <person name="Gryganskyi A."/>
            <person name="Culley D."/>
            <person name="Magnuson J.K."/>
            <person name="James T.Y."/>
            <person name="O'Malley M.A."/>
            <person name="Stajich J.E."/>
            <person name="Spatafora J.W."/>
            <person name="Visel A."/>
            <person name="Grigoriev I.V."/>
        </authorList>
    </citation>
    <scope>NUCLEOTIDE SEQUENCE [LARGE SCALE GENOMIC DNA]</scope>
    <source>
        <strain evidence="1 2">PL171</strain>
    </source>
</reference>
<dbReference type="EMBL" id="MCFL01000135">
    <property type="protein sequence ID" value="ORZ29682.1"/>
    <property type="molecule type" value="Genomic_DNA"/>
</dbReference>
<protein>
    <submittedName>
        <fullName evidence="1">Uncharacterized protein</fullName>
    </submittedName>
</protein>
<keyword evidence="2" id="KW-1185">Reference proteome</keyword>